<dbReference type="EMBL" id="REGN01000131">
    <property type="protein sequence ID" value="RNA44253.1"/>
    <property type="molecule type" value="Genomic_DNA"/>
</dbReference>
<sequence length="65" mass="7335">MAIGKKNIFNLIYNLLNNSTFILGKIITTIVSKNRENSDPHKLPKINEKAVNKAADCLYLNFISL</sequence>
<proteinExistence type="predicted"/>
<accession>A0A3M7T866</accession>
<gene>
    <name evidence="1" type="ORF">BpHYR1_047785</name>
</gene>
<organism evidence="1 2">
    <name type="scientific">Brachionus plicatilis</name>
    <name type="common">Marine rotifer</name>
    <name type="synonym">Brachionus muelleri</name>
    <dbReference type="NCBI Taxonomy" id="10195"/>
    <lineage>
        <taxon>Eukaryota</taxon>
        <taxon>Metazoa</taxon>
        <taxon>Spiralia</taxon>
        <taxon>Gnathifera</taxon>
        <taxon>Rotifera</taxon>
        <taxon>Eurotatoria</taxon>
        <taxon>Monogononta</taxon>
        <taxon>Pseudotrocha</taxon>
        <taxon>Ploima</taxon>
        <taxon>Brachionidae</taxon>
        <taxon>Brachionus</taxon>
    </lineage>
</organism>
<comment type="caution">
    <text evidence="1">The sequence shown here is derived from an EMBL/GenBank/DDBJ whole genome shotgun (WGS) entry which is preliminary data.</text>
</comment>
<name>A0A3M7T866_BRAPC</name>
<protein>
    <submittedName>
        <fullName evidence="1">Uncharacterized protein</fullName>
    </submittedName>
</protein>
<keyword evidence="2" id="KW-1185">Reference proteome</keyword>
<reference evidence="1 2" key="1">
    <citation type="journal article" date="2018" name="Sci. Rep.">
        <title>Genomic signatures of local adaptation to the degree of environmental predictability in rotifers.</title>
        <authorList>
            <person name="Franch-Gras L."/>
            <person name="Hahn C."/>
            <person name="Garcia-Roger E.M."/>
            <person name="Carmona M.J."/>
            <person name="Serra M."/>
            <person name="Gomez A."/>
        </authorList>
    </citation>
    <scope>NUCLEOTIDE SEQUENCE [LARGE SCALE GENOMIC DNA]</scope>
    <source>
        <strain evidence="1">HYR1</strain>
    </source>
</reference>
<dbReference type="Proteomes" id="UP000276133">
    <property type="component" value="Unassembled WGS sequence"/>
</dbReference>
<evidence type="ECO:0000313" key="1">
    <source>
        <dbReference type="EMBL" id="RNA44253.1"/>
    </source>
</evidence>
<evidence type="ECO:0000313" key="2">
    <source>
        <dbReference type="Proteomes" id="UP000276133"/>
    </source>
</evidence>
<dbReference type="AlphaFoldDB" id="A0A3M7T866"/>